<feature type="region of interest" description="Disordered" evidence="1">
    <location>
        <begin position="168"/>
        <end position="196"/>
    </location>
</feature>
<dbReference type="EMBL" id="LWGR01000013">
    <property type="protein sequence ID" value="KZM70901.1"/>
    <property type="molecule type" value="Genomic_DNA"/>
</dbReference>
<dbReference type="RefSeq" id="WP_067594710.1">
    <property type="nucleotide sequence ID" value="NZ_JABMCZ010000003.1"/>
</dbReference>
<name>A0A164K0B9_9NOCA</name>
<evidence type="ECO:0000256" key="1">
    <source>
        <dbReference type="SAM" id="MobiDB-lite"/>
    </source>
</evidence>
<keyword evidence="3" id="KW-1185">Reference proteome</keyword>
<sequence length="196" mass="20757">MSLTQRKPKAALVALGIALVAVAGLLTGCGNSKVDKGVAVDTTLTEAAARERITAYFLDTLRALPPGVGLSRVPQNPNLAALGEDAAISVPCDDNNDDPRKPEQAQLGYWVVGVPAGQDSHYFELIRNYWTGRGFRLNPDSTSRWAAVWTPDGYSLSVKNAGMGDGSLSLDSGSPCYPRSAKGTTSPQPTELKRPS</sequence>
<evidence type="ECO:0000313" key="3">
    <source>
        <dbReference type="Proteomes" id="UP000076512"/>
    </source>
</evidence>
<dbReference type="STRING" id="455432.AWN90_40970"/>
<evidence type="ECO:0000313" key="2">
    <source>
        <dbReference type="EMBL" id="KZM70901.1"/>
    </source>
</evidence>
<comment type="caution">
    <text evidence="2">The sequence shown here is derived from an EMBL/GenBank/DDBJ whole genome shotgun (WGS) entry which is preliminary data.</text>
</comment>
<accession>A0A164K0B9</accession>
<dbReference type="AlphaFoldDB" id="A0A164K0B9"/>
<dbReference type="Proteomes" id="UP000076512">
    <property type="component" value="Unassembled WGS sequence"/>
</dbReference>
<organism evidence="2 3">
    <name type="scientific">Nocardia terpenica</name>
    <dbReference type="NCBI Taxonomy" id="455432"/>
    <lineage>
        <taxon>Bacteria</taxon>
        <taxon>Bacillati</taxon>
        <taxon>Actinomycetota</taxon>
        <taxon>Actinomycetes</taxon>
        <taxon>Mycobacteriales</taxon>
        <taxon>Nocardiaceae</taxon>
        <taxon>Nocardia</taxon>
    </lineage>
</organism>
<reference evidence="2 3" key="1">
    <citation type="submission" date="2016-04" db="EMBL/GenBank/DDBJ databases">
        <authorList>
            <person name="Evans L.H."/>
            <person name="Alamgir A."/>
            <person name="Owens N."/>
            <person name="Weber N.D."/>
            <person name="Virtaneva K."/>
            <person name="Barbian K."/>
            <person name="Babar A."/>
            <person name="Rosenke K."/>
        </authorList>
    </citation>
    <scope>NUCLEOTIDE SEQUENCE [LARGE SCALE GENOMIC DNA]</scope>
    <source>
        <strain evidence="2 3">IFM 0406</strain>
    </source>
</reference>
<dbReference type="OrthoDB" id="4554415at2"/>
<protein>
    <submittedName>
        <fullName evidence="2">Uncharacterized protein</fullName>
    </submittedName>
</protein>
<proteinExistence type="predicted"/>
<dbReference type="PROSITE" id="PS51257">
    <property type="entry name" value="PROKAR_LIPOPROTEIN"/>
    <property type="match status" value="1"/>
</dbReference>
<gene>
    <name evidence="2" type="ORF">AWN90_40970</name>
</gene>